<name>A0ABP7HPA9_9ACTN</name>
<accession>A0ABP7HPA9</accession>
<evidence type="ECO:0000313" key="4">
    <source>
        <dbReference type="EMBL" id="GAA3797873.1"/>
    </source>
</evidence>
<dbReference type="SMART" id="SM00822">
    <property type="entry name" value="PKS_KR"/>
    <property type="match status" value="1"/>
</dbReference>
<evidence type="ECO:0000313" key="5">
    <source>
        <dbReference type="Proteomes" id="UP001501009"/>
    </source>
</evidence>
<proteinExistence type="inferred from homology"/>
<dbReference type="NCBIfam" id="NF005559">
    <property type="entry name" value="PRK07231.1"/>
    <property type="match status" value="1"/>
</dbReference>
<feature type="domain" description="Ketoreductase" evidence="3">
    <location>
        <begin position="7"/>
        <end position="180"/>
    </location>
</feature>
<evidence type="ECO:0000256" key="1">
    <source>
        <dbReference type="ARBA" id="ARBA00006484"/>
    </source>
</evidence>
<dbReference type="PRINTS" id="PR00080">
    <property type="entry name" value="SDRFAMILY"/>
</dbReference>
<dbReference type="InterPro" id="IPR020904">
    <property type="entry name" value="Sc_DH/Rdtase_CS"/>
</dbReference>
<dbReference type="EMBL" id="BAABDE010000016">
    <property type="protein sequence ID" value="GAA3797873.1"/>
    <property type="molecule type" value="Genomic_DNA"/>
</dbReference>
<dbReference type="RefSeq" id="WP_275780139.1">
    <property type="nucleotide sequence ID" value="NZ_BAABDE010000016.1"/>
</dbReference>
<comment type="similarity">
    <text evidence="1">Belongs to the short-chain dehydrogenases/reductases (SDR) family.</text>
</comment>
<organism evidence="4 5">
    <name type="scientific">Streptomyces coacervatus</name>
    <dbReference type="NCBI Taxonomy" id="647381"/>
    <lineage>
        <taxon>Bacteria</taxon>
        <taxon>Bacillati</taxon>
        <taxon>Actinomycetota</taxon>
        <taxon>Actinomycetes</taxon>
        <taxon>Kitasatosporales</taxon>
        <taxon>Streptomycetaceae</taxon>
        <taxon>Streptomyces</taxon>
    </lineage>
</organism>
<dbReference type="InterPro" id="IPR002347">
    <property type="entry name" value="SDR_fam"/>
</dbReference>
<dbReference type="SUPFAM" id="SSF51735">
    <property type="entry name" value="NAD(P)-binding Rossmann-fold domains"/>
    <property type="match status" value="1"/>
</dbReference>
<keyword evidence="2" id="KW-0560">Oxidoreductase</keyword>
<dbReference type="PROSITE" id="PS00061">
    <property type="entry name" value="ADH_SHORT"/>
    <property type="match status" value="1"/>
</dbReference>
<keyword evidence="5" id="KW-1185">Reference proteome</keyword>
<evidence type="ECO:0000256" key="2">
    <source>
        <dbReference type="ARBA" id="ARBA00023002"/>
    </source>
</evidence>
<gene>
    <name evidence="4" type="primary">fabG_4</name>
    <name evidence="4" type="ORF">GCM10022403_034660</name>
</gene>
<evidence type="ECO:0000259" key="3">
    <source>
        <dbReference type="SMART" id="SM00822"/>
    </source>
</evidence>
<sequence>MSLFSGTNCVVTGGTRGIGEAVARRFVRAGATVVLTGRTADAAQEAAEQLSERGPGKAYGLGFDLASPDAVVAAADQMEELLGGIDVLVNNAGIATLHRFVDVPVGDFDAVFAVNVRGSFVLSQAVAQSMADRGGAIINISSQAGHQGQALVSHYAASKAALLGLTKCMALELAPAIRVNAVCPGIIETDMIQEDFKRQATLLGGEAEQVRDRTLARIPLGRFQQAEAIADAVAFLASPAAQEITGQVLHVNGGMTTS</sequence>
<protein>
    <submittedName>
        <fullName evidence="4">3-oxoacyl-[acyl-carrier-protein] reductase</fullName>
    </submittedName>
</protein>
<dbReference type="Proteomes" id="UP001501009">
    <property type="component" value="Unassembled WGS sequence"/>
</dbReference>
<reference evidence="5" key="1">
    <citation type="journal article" date="2019" name="Int. J. Syst. Evol. Microbiol.">
        <title>The Global Catalogue of Microorganisms (GCM) 10K type strain sequencing project: providing services to taxonomists for standard genome sequencing and annotation.</title>
        <authorList>
            <consortium name="The Broad Institute Genomics Platform"/>
            <consortium name="The Broad Institute Genome Sequencing Center for Infectious Disease"/>
            <person name="Wu L."/>
            <person name="Ma J."/>
        </authorList>
    </citation>
    <scope>NUCLEOTIDE SEQUENCE [LARGE SCALE GENOMIC DNA]</scope>
    <source>
        <strain evidence="5">JCM 17138</strain>
    </source>
</reference>
<dbReference type="InterPro" id="IPR057326">
    <property type="entry name" value="KR_dom"/>
</dbReference>
<dbReference type="PRINTS" id="PR00081">
    <property type="entry name" value="GDHRDH"/>
</dbReference>
<dbReference type="InterPro" id="IPR036291">
    <property type="entry name" value="NAD(P)-bd_dom_sf"/>
</dbReference>
<dbReference type="Pfam" id="PF13561">
    <property type="entry name" value="adh_short_C2"/>
    <property type="match status" value="1"/>
</dbReference>
<dbReference type="PANTHER" id="PTHR42760:SF133">
    <property type="entry name" value="3-OXOACYL-[ACYL-CARRIER-PROTEIN] REDUCTASE"/>
    <property type="match status" value="1"/>
</dbReference>
<dbReference type="PANTHER" id="PTHR42760">
    <property type="entry name" value="SHORT-CHAIN DEHYDROGENASES/REDUCTASES FAMILY MEMBER"/>
    <property type="match status" value="1"/>
</dbReference>
<comment type="caution">
    <text evidence="4">The sequence shown here is derived from an EMBL/GenBank/DDBJ whole genome shotgun (WGS) entry which is preliminary data.</text>
</comment>
<dbReference type="Gene3D" id="3.40.50.720">
    <property type="entry name" value="NAD(P)-binding Rossmann-like Domain"/>
    <property type="match status" value="1"/>
</dbReference>